<sequence length="36" mass="3872">MSIAIIAVGSELLLGQIANTNGQFLSKVFNEIGQMY</sequence>
<gene>
    <name evidence="2" type="primary">cinA_2</name>
    <name evidence="2" type="ORF">NCTC5664_02185</name>
</gene>
<protein>
    <submittedName>
        <fullName evidence="2">Competence/damage-inducible protein CinA</fullName>
    </submittedName>
</protein>
<feature type="domain" description="MoaB/Mog" evidence="1">
    <location>
        <begin position="4"/>
        <end position="33"/>
    </location>
</feature>
<dbReference type="AlphaFoldDB" id="A0A380DZI7"/>
<evidence type="ECO:0000259" key="1">
    <source>
        <dbReference type="Pfam" id="PF00994"/>
    </source>
</evidence>
<evidence type="ECO:0000313" key="3">
    <source>
        <dbReference type="Proteomes" id="UP000254502"/>
    </source>
</evidence>
<dbReference type="Pfam" id="PF00994">
    <property type="entry name" value="MoCF_biosynth"/>
    <property type="match status" value="1"/>
</dbReference>
<dbReference type="SUPFAM" id="SSF53218">
    <property type="entry name" value="Molybdenum cofactor biosynthesis proteins"/>
    <property type="match status" value="1"/>
</dbReference>
<accession>A0A380DZI7</accession>
<dbReference type="Proteomes" id="UP000254502">
    <property type="component" value="Unassembled WGS sequence"/>
</dbReference>
<name>A0A380DZI7_STAAU</name>
<dbReference type="InterPro" id="IPR036425">
    <property type="entry name" value="MoaB/Mog-like_dom_sf"/>
</dbReference>
<reference evidence="2 3" key="1">
    <citation type="submission" date="2018-06" db="EMBL/GenBank/DDBJ databases">
        <authorList>
            <consortium name="Pathogen Informatics"/>
            <person name="Doyle S."/>
        </authorList>
    </citation>
    <scope>NUCLEOTIDE SEQUENCE [LARGE SCALE GENOMIC DNA]</scope>
    <source>
        <strain evidence="2 3">NCTC5664</strain>
    </source>
</reference>
<organism evidence="2 3">
    <name type="scientific">Staphylococcus aureus</name>
    <dbReference type="NCBI Taxonomy" id="1280"/>
    <lineage>
        <taxon>Bacteria</taxon>
        <taxon>Bacillati</taxon>
        <taxon>Bacillota</taxon>
        <taxon>Bacilli</taxon>
        <taxon>Bacillales</taxon>
        <taxon>Staphylococcaceae</taxon>
        <taxon>Staphylococcus</taxon>
    </lineage>
</organism>
<evidence type="ECO:0000313" key="2">
    <source>
        <dbReference type="EMBL" id="SUK81639.1"/>
    </source>
</evidence>
<dbReference type="InterPro" id="IPR001453">
    <property type="entry name" value="MoaB/Mog_dom"/>
</dbReference>
<proteinExistence type="predicted"/>
<dbReference type="EMBL" id="UHAQ01000003">
    <property type="protein sequence ID" value="SUK81639.1"/>
    <property type="molecule type" value="Genomic_DNA"/>
</dbReference>
<dbReference type="Gene3D" id="3.40.980.10">
    <property type="entry name" value="MoaB/Mog-like domain"/>
    <property type="match status" value="1"/>
</dbReference>